<comment type="caution">
    <text evidence="1">The sequence shown here is derived from an EMBL/GenBank/DDBJ whole genome shotgun (WGS) entry which is preliminary data.</text>
</comment>
<organism evidence="1 2">
    <name type="scientific">Inconstantimicrobium mannanitabidum</name>
    <dbReference type="NCBI Taxonomy" id="1604901"/>
    <lineage>
        <taxon>Bacteria</taxon>
        <taxon>Bacillati</taxon>
        <taxon>Bacillota</taxon>
        <taxon>Clostridia</taxon>
        <taxon>Eubacteriales</taxon>
        <taxon>Clostridiaceae</taxon>
        <taxon>Inconstantimicrobium</taxon>
    </lineage>
</organism>
<protein>
    <submittedName>
        <fullName evidence="1">Uncharacterized protein</fullName>
    </submittedName>
</protein>
<dbReference type="Proteomes" id="UP001058074">
    <property type="component" value="Unassembled WGS sequence"/>
</dbReference>
<proteinExistence type="predicted"/>
<evidence type="ECO:0000313" key="2">
    <source>
        <dbReference type="Proteomes" id="UP001058074"/>
    </source>
</evidence>
<accession>A0ACB5R7J9</accession>
<reference evidence="1" key="1">
    <citation type="journal article" date="2025" name="Int. J. Syst. Evol. Microbiol.">
        <title>Inconstantimicrobium mannanitabidum sp. nov., a novel member of the family Clostridiaceae isolated from anoxic soil under the treatment of reductive soil disinfestation.</title>
        <authorList>
            <person name="Ueki A."/>
            <person name="Tonouchi A."/>
            <person name="Honma S."/>
            <person name="Kaku N."/>
            <person name="Ueki K."/>
        </authorList>
    </citation>
    <scope>NUCLEOTIDE SEQUENCE</scope>
    <source>
        <strain evidence="1">TW13</strain>
    </source>
</reference>
<dbReference type="EMBL" id="BROD01000001">
    <property type="protein sequence ID" value="GKX64839.1"/>
    <property type="molecule type" value="Genomic_DNA"/>
</dbReference>
<keyword evidence="2" id="KW-1185">Reference proteome</keyword>
<gene>
    <name evidence="1" type="ORF">rsdtw13_00970</name>
</gene>
<evidence type="ECO:0000313" key="1">
    <source>
        <dbReference type="EMBL" id="GKX64839.1"/>
    </source>
</evidence>
<name>A0ACB5R7J9_9CLOT</name>
<sequence length="123" mass="12970">MKQLLKTKRKRKGFTLIELIIVIAIIAILVAVAIPKFSEIRKNANASADLATAKTIHSLIAAETTASSGAVADTASNVAVPDSILNKLDGAKKPKGGTAFTYTMSNGDIKIYIDNASVPVYPN</sequence>